<organism evidence="1 2">
    <name type="scientific">Marasmius tenuissimus</name>
    <dbReference type="NCBI Taxonomy" id="585030"/>
    <lineage>
        <taxon>Eukaryota</taxon>
        <taxon>Fungi</taxon>
        <taxon>Dikarya</taxon>
        <taxon>Basidiomycota</taxon>
        <taxon>Agaricomycotina</taxon>
        <taxon>Agaricomycetes</taxon>
        <taxon>Agaricomycetidae</taxon>
        <taxon>Agaricales</taxon>
        <taxon>Marasmiineae</taxon>
        <taxon>Marasmiaceae</taxon>
        <taxon>Marasmius</taxon>
    </lineage>
</organism>
<reference evidence="1 2" key="1">
    <citation type="submission" date="2024-05" db="EMBL/GenBank/DDBJ databases">
        <title>A draft genome resource for the thread blight pathogen Marasmius tenuissimus strain MS-2.</title>
        <authorList>
            <person name="Yulfo-Soto G.E."/>
            <person name="Baruah I.K."/>
            <person name="Amoako-Attah I."/>
            <person name="Bukari Y."/>
            <person name="Meinhardt L.W."/>
            <person name="Bailey B.A."/>
            <person name="Cohen S.P."/>
        </authorList>
    </citation>
    <scope>NUCLEOTIDE SEQUENCE [LARGE SCALE GENOMIC DNA]</scope>
    <source>
        <strain evidence="1 2">MS-2</strain>
    </source>
</reference>
<gene>
    <name evidence="1" type="ORF">AAF712_003584</name>
</gene>
<dbReference type="Proteomes" id="UP001437256">
    <property type="component" value="Unassembled WGS sequence"/>
</dbReference>
<proteinExistence type="predicted"/>
<protein>
    <submittedName>
        <fullName evidence="1">Uncharacterized protein</fullName>
    </submittedName>
</protein>
<accession>A0ABR3A5R8</accession>
<name>A0ABR3A5R8_9AGAR</name>
<evidence type="ECO:0000313" key="1">
    <source>
        <dbReference type="EMBL" id="KAL0069221.1"/>
    </source>
</evidence>
<comment type="caution">
    <text evidence="1">The sequence shown here is derived from an EMBL/GenBank/DDBJ whole genome shotgun (WGS) entry which is preliminary data.</text>
</comment>
<keyword evidence="2" id="KW-1185">Reference proteome</keyword>
<evidence type="ECO:0000313" key="2">
    <source>
        <dbReference type="Proteomes" id="UP001437256"/>
    </source>
</evidence>
<sequence>MRAAQLRGGVHKCNKLTAKKRRAAVKALEASHSNGPLERFSPSLMKYFKWAADAEDIYDNCRPRSTAEDEADWRFRTVQQYYPIEAEYLYPEYGCGRYWVENGRDLETYGYD</sequence>
<dbReference type="EMBL" id="JBBXMP010000013">
    <property type="protein sequence ID" value="KAL0069221.1"/>
    <property type="molecule type" value="Genomic_DNA"/>
</dbReference>